<dbReference type="AlphaFoldDB" id="A0A0E9XHL6"/>
<organism evidence="1">
    <name type="scientific">Anguilla anguilla</name>
    <name type="common">European freshwater eel</name>
    <name type="synonym">Muraena anguilla</name>
    <dbReference type="NCBI Taxonomy" id="7936"/>
    <lineage>
        <taxon>Eukaryota</taxon>
        <taxon>Metazoa</taxon>
        <taxon>Chordata</taxon>
        <taxon>Craniata</taxon>
        <taxon>Vertebrata</taxon>
        <taxon>Euteleostomi</taxon>
        <taxon>Actinopterygii</taxon>
        <taxon>Neopterygii</taxon>
        <taxon>Teleostei</taxon>
        <taxon>Anguilliformes</taxon>
        <taxon>Anguillidae</taxon>
        <taxon>Anguilla</taxon>
    </lineage>
</organism>
<reference evidence="1" key="2">
    <citation type="journal article" date="2015" name="Fish Shellfish Immunol.">
        <title>Early steps in the European eel (Anguilla anguilla)-Vibrio vulnificus interaction in the gills: Role of the RtxA13 toxin.</title>
        <authorList>
            <person name="Callol A."/>
            <person name="Pajuelo D."/>
            <person name="Ebbesson L."/>
            <person name="Teles M."/>
            <person name="MacKenzie S."/>
            <person name="Amaro C."/>
        </authorList>
    </citation>
    <scope>NUCLEOTIDE SEQUENCE</scope>
</reference>
<protein>
    <submittedName>
        <fullName evidence="1">Uncharacterized protein</fullName>
    </submittedName>
</protein>
<accession>A0A0E9XHL6</accession>
<name>A0A0E9XHL6_ANGAN</name>
<sequence length="46" mass="5398">MFRVKLKWTEMFPISLRKCSTCLHLLGWLASQFSEDGGHDYDLSYS</sequence>
<dbReference type="EMBL" id="GBXM01007384">
    <property type="protein sequence ID" value="JAI01194.1"/>
    <property type="molecule type" value="Transcribed_RNA"/>
</dbReference>
<proteinExistence type="predicted"/>
<evidence type="ECO:0000313" key="1">
    <source>
        <dbReference type="EMBL" id="JAI01194.1"/>
    </source>
</evidence>
<reference evidence="1" key="1">
    <citation type="submission" date="2014-11" db="EMBL/GenBank/DDBJ databases">
        <authorList>
            <person name="Amaro Gonzalez C."/>
        </authorList>
    </citation>
    <scope>NUCLEOTIDE SEQUENCE</scope>
</reference>